<gene>
    <name evidence="5" type="ORF">PROH_11100</name>
</gene>
<keyword evidence="6" id="KW-1185">Reference proteome</keyword>
<dbReference type="Pfam" id="PF21117">
    <property type="entry name" value="MRB1590_C"/>
    <property type="match status" value="1"/>
</dbReference>
<feature type="domain" description="MRB1590-like C-terminal" evidence="4">
    <location>
        <begin position="465"/>
        <end position="563"/>
    </location>
</feature>
<evidence type="ECO:0000259" key="2">
    <source>
        <dbReference type="Pfam" id="PF09818"/>
    </source>
</evidence>
<accession>A0A0M2PYS7</accession>
<evidence type="ECO:0000259" key="3">
    <source>
        <dbReference type="Pfam" id="PF20446"/>
    </source>
</evidence>
<comment type="caution">
    <text evidence="5">The sequence shown here is derived from an EMBL/GenBank/DDBJ whole genome shotgun (WGS) entry which is preliminary data.</text>
</comment>
<protein>
    <submittedName>
        <fullName evidence="5">ABC transporter ATPase</fullName>
    </submittedName>
</protein>
<evidence type="ECO:0000256" key="1">
    <source>
        <dbReference type="SAM" id="MobiDB-lite"/>
    </source>
</evidence>
<proteinExistence type="predicted"/>
<evidence type="ECO:0000259" key="4">
    <source>
        <dbReference type="Pfam" id="PF21117"/>
    </source>
</evidence>
<dbReference type="Pfam" id="PF09818">
    <property type="entry name" value="ABC_ATPase"/>
    <property type="match status" value="1"/>
</dbReference>
<sequence>MGLDDRQLRQRLLAMDGSSYRTYKDLKGYYDFPRFTLIIDHVQGDPFAAPSQLRVQLATPEAGFPAPLYSTPLRAVAVEDFLVRRFHGVSQHLSQRRGMGSSGRVEITRPSQAVLQRSAAHLTPQVLEIRFTVGLPAQGRRILGRQAAELLCDDLPTIVDQSLFYSSLDPQALQDQVATVEDSHWLRQQLSDRGLIAFVPDGAILPRHSGIDDRPLPQAIPFQSPPDLRVSFQCPNRGTLRGMGIPQGVTLIVGGGYHGKSTLLRAIERGIYNHIPGDGRDYLVTNAQAVKVRAEDGRSIAGVDISPFINHLPLGQSTTQFSTTNASGSTSQAAAIMESLECGAQVLLMDEDTSATNFMIRDRRMQALIRKDQEPITPFVDKVQQLYQDHGVSTVLVMGGSGDYFDVADQVIALDNFRTQAVTAQAKAIAAQYDTDRTPEGGSQFGPITPRRLTVSYTPDDSRNKRKAKGVDTIVIDREDIDLSAVEQLIETGQLRAIGAALLYLRQNQLHGNDTLPVILDSLMQSIHHQGLDCLTPFPPSDLVEFRPFELAAALNRWRSIQLQ</sequence>
<dbReference type="eggNOG" id="COG3044">
    <property type="taxonomic scope" value="Bacteria"/>
</dbReference>
<dbReference type="PANTHER" id="PTHR38149:SF1">
    <property type="entry name" value="ATPASE"/>
    <property type="match status" value="1"/>
</dbReference>
<feature type="region of interest" description="Disordered" evidence="1">
    <location>
        <begin position="437"/>
        <end position="464"/>
    </location>
</feature>
<dbReference type="AlphaFoldDB" id="A0A0M2PYS7"/>
<dbReference type="Proteomes" id="UP000034681">
    <property type="component" value="Unassembled WGS sequence"/>
</dbReference>
<dbReference type="STRING" id="317619.GCA_000332315_00992"/>
<evidence type="ECO:0000313" key="6">
    <source>
        <dbReference type="Proteomes" id="UP000034681"/>
    </source>
</evidence>
<feature type="domain" description="ATPase of the ABC class N-terminal" evidence="3">
    <location>
        <begin position="7"/>
        <end position="165"/>
    </location>
</feature>
<reference evidence="5" key="1">
    <citation type="submission" date="2012-04" db="EMBL/GenBank/DDBJ databases">
        <authorList>
            <person name="Borisov I.G."/>
            <person name="Ivanikova N.V."/>
            <person name="Pinevich A.V."/>
        </authorList>
    </citation>
    <scope>NUCLEOTIDE SEQUENCE [LARGE SCALE GENOMIC DNA]</scope>
    <source>
        <strain evidence="5">CALU 1027</strain>
    </source>
</reference>
<dbReference type="InterPro" id="IPR046833">
    <property type="entry name" value="ABC_N"/>
</dbReference>
<dbReference type="InterPro" id="IPR027417">
    <property type="entry name" value="P-loop_NTPase"/>
</dbReference>
<evidence type="ECO:0000313" key="5">
    <source>
        <dbReference type="EMBL" id="KKJ00233.1"/>
    </source>
</evidence>
<dbReference type="InterPro" id="IPR049069">
    <property type="entry name" value="MRB1590-like_C"/>
</dbReference>
<organism evidence="5 6">
    <name type="scientific">Prochlorothrix hollandica PCC 9006 = CALU 1027</name>
    <dbReference type="NCBI Taxonomy" id="317619"/>
    <lineage>
        <taxon>Bacteria</taxon>
        <taxon>Bacillati</taxon>
        <taxon>Cyanobacteriota</taxon>
        <taxon>Cyanophyceae</taxon>
        <taxon>Prochlorotrichales</taxon>
        <taxon>Prochlorotrichaceae</taxon>
        <taxon>Prochlorothrix</taxon>
    </lineage>
</organism>
<name>A0A0M2PYS7_PROHO</name>
<feature type="domain" description="ATPase of the ABC class C-terminal" evidence="2">
    <location>
        <begin position="171"/>
        <end position="449"/>
    </location>
</feature>
<dbReference type="InterPro" id="IPR046834">
    <property type="entry name" value="ABC_ATPase_C"/>
</dbReference>
<dbReference type="SUPFAM" id="SSF52540">
    <property type="entry name" value="P-loop containing nucleoside triphosphate hydrolases"/>
    <property type="match status" value="1"/>
</dbReference>
<dbReference type="RefSeq" id="WP_017711595.1">
    <property type="nucleotide sequence ID" value="NZ_KB235933.1"/>
</dbReference>
<dbReference type="Pfam" id="PF20446">
    <property type="entry name" value="ABC_N"/>
    <property type="match status" value="1"/>
</dbReference>
<dbReference type="PANTHER" id="PTHR38149">
    <property type="entry name" value="ATPASE"/>
    <property type="match status" value="1"/>
</dbReference>
<dbReference type="EMBL" id="AJTX02000004">
    <property type="protein sequence ID" value="KKJ00233.1"/>
    <property type="molecule type" value="Genomic_DNA"/>
</dbReference>
<dbReference type="InterPro" id="IPR019195">
    <property type="entry name" value="ABC_ATPase_put"/>
</dbReference>